<dbReference type="EMBL" id="HBHT01003220">
    <property type="protein sequence ID" value="CAD9944103.1"/>
    <property type="molecule type" value="Transcribed_RNA"/>
</dbReference>
<reference evidence="2" key="1">
    <citation type="submission" date="2021-01" db="EMBL/GenBank/DDBJ databases">
        <authorList>
            <person name="Corre E."/>
            <person name="Pelletier E."/>
            <person name="Niang G."/>
            <person name="Scheremetjew M."/>
            <person name="Finn R."/>
            <person name="Kale V."/>
            <person name="Holt S."/>
            <person name="Cochrane G."/>
            <person name="Meng A."/>
            <person name="Brown T."/>
            <person name="Cohen L."/>
        </authorList>
    </citation>
    <scope>NUCLEOTIDE SEQUENCE</scope>
    <source>
        <strain evidence="2">CCMP125</strain>
    </source>
</reference>
<keyword evidence="1" id="KW-0472">Membrane</keyword>
<proteinExistence type="predicted"/>
<gene>
    <name evidence="2" type="ORF">APAL1065_LOCUS2169</name>
    <name evidence="3" type="ORF">APAL1065_LOCUS2170</name>
</gene>
<keyword evidence="1" id="KW-0812">Transmembrane</keyword>
<organism evidence="2">
    <name type="scientific">Entomoneis paludosa</name>
    <dbReference type="NCBI Taxonomy" id="265537"/>
    <lineage>
        <taxon>Eukaryota</taxon>
        <taxon>Sar</taxon>
        <taxon>Stramenopiles</taxon>
        <taxon>Ochrophyta</taxon>
        <taxon>Bacillariophyta</taxon>
        <taxon>Bacillariophyceae</taxon>
        <taxon>Bacillariophycidae</taxon>
        <taxon>Entomoneidaceae</taxon>
        <taxon>Entomoneis</taxon>
    </lineage>
</organism>
<evidence type="ECO:0000313" key="2">
    <source>
        <dbReference type="EMBL" id="CAD9944100.1"/>
    </source>
</evidence>
<sequence length="124" mass="14125">MPIYIIIHSLKQTTNLLLFLVSSFALTLDSSICGCVLLGLAAWSPMVSIISLLLLNGRLLDIWKWKKQGGSQKVMQTSGTIIINNTHYNKSSLHSIVFPCETHQVFYITQQKLKRRCIMRRIFS</sequence>
<protein>
    <submittedName>
        <fullName evidence="2">Uncharacterized protein</fullName>
    </submittedName>
</protein>
<accession>A0A6U2XGB6</accession>
<evidence type="ECO:0000256" key="1">
    <source>
        <dbReference type="SAM" id="Phobius"/>
    </source>
</evidence>
<name>A0A6U2XGB6_9STRA</name>
<dbReference type="AlphaFoldDB" id="A0A6U2XGB6"/>
<dbReference type="EMBL" id="HBHT01003219">
    <property type="protein sequence ID" value="CAD9944100.1"/>
    <property type="molecule type" value="Transcribed_RNA"/>
</dbReference>
<feature type="transmembrane region" description="Helical" evidence="1">
    <location>
        <begin position="40"/>
        <end position="60"/>
    </location>
</feature>
<evidence type="ECO:0000313" key="3">
    <source>
        <dbReference type="EMBL" id="CAD9944103.1"/>
    </source>
</evidence>
<keyword evidence="1" id="KW-1133">Transmembrane helix</keyword>